<evidence type="ECO:0000313" key="9">
    <source>
        <dbReference type="EMBL" id="KAH9426421.1"/>
    </source>
</evidence>
<keyword evidence="5 6" id="KW-0131">Cell cycle</keyword>
<feature type="compositionally biased region" description="Basic and acidic residues" evidence="7">
    <location>
        <begin position="250"/>
        <end position="264"/>
    </location>
</feature>
<evidence type="ECO:0000256" key="7">
    <source>
        <dbReference type="SAM" id="MobiDB-lite"/>
    </source>
</evidence>
<keyword evidence="4 6" id="KW-0539">Nucleus</keyword>
<evidence type="ECO:0000313" key="10">
    <source>
        <dbReference type="Proteomes" id="UP000887458"/>
    </source>
</evidence>
<reference evidence="9 10" key="2">
    <citation type="journal article" date="2022" name="Mol. Biol. Evol.">
        <title>Comparative Genomics Reveals Insights into the Divergent Evolution of Astigmatic Mites and Household Pest Adaptations.</title>
        <authorList>
            <person name="Xiong Q."/>
            <person name="Wan A.T."/>
            <person name="Liu X."/>
            <person name="Fung C.S."/>
            <person name="Xiao X."/>
            <person name="Malainual N."/>
            <person name="Hou J."/>
            <person name="Wang L."/>
            <person name="Wang M."/>
            <person name="Yang K.Y."/>
            <person name="Cui Y."/>
            <person name="Leung E.L."/>
            <person name="Nong W."/>
            <person name="Shin S.K."/>
            <person name="Au S.W."/>
            <person name="Jeong K.Y."/>
            <person name="Chew F.T."/>
            <person name="Hui J.H."/>
            <person name="Leung T.F."/>
            <person name="Tungtrongchitr A."/>
            <person name="Zhong N."/>
            <person name="Liu Z."/>
            <person name="Tsui S.K."/>
        </authorList>
    </citation>
    <scope>NUCLEOTIDE SEQUENCE [LARGE SCALE GENOMIC DNA]</scope>
    <source>
        <strain evidence="9">Derp</strain>
    </source>
</reference>
<evidence type="ECO:0000259" key="8">
    <source>
        <dbReference type="Pfam" id="PF07962"/>
    </source>
</evidence>
<dbReference type="InterPro" id="IPR040038">
    <property type="entry name" value="TIPIN/Csm3/Swi3"/>
</dbReference>
<evidence type="ECO:0000256" key="1">
    <source>
        <dbReference type="ARBA" id="ARBA00004123"/>
    </source>
</evidence>
<dbReference type="PANTHER" id="PTHR13220">
    <property type="entry name" value="TIMELESS INTERACTING-RELATED"/>
    <property type="match status" value="1"/>
</dbReference>
<dbReference type="PANTHER" id="PTHR13220:SF11">
    <property type="entry name" value="TIMELESS-INTERACTING PROTEIN"/>
    <property type="match status" value="1"/>
</dbReference>
<evidence type="ECO:0000256" key="4">
    <source>
        <dbReference type="ARBA" id="ARBA00023242"/>
    </source>
</evidence>
<keyword evidence="3 6" id="KW-0227">DNA damage</keyword>
<comment type="similarity">
    <text evidence="2 6">Belongs to the CSM3 family.</text>
</comment>
<evidence type="ECO:0000256" key="5">
    <source>
        <dbReference type="ARBA" id="ARBA00023306"/>
    </source>
</evidence>
<sequence>MDDLDEPDIESTTNDQQSKSTIVNPKTRIIRRPRNILRVDHFVSRRGIAALPEILSQTKFKGKGHELEDLKLLLFKTKHWAHRLFPGLTFEDFVTKAEHLGNKKTVKNFLNRIRTNQSLYFADDHQMIHSDNDGNGSGDDDNDQQQQRPKTQKLNDDGDGDQAARNFDLLFRDHIEEMKSNISNNKNDNDNNDRTINRSTTKSNQDHHVDNDFMEDVDDIDYDDIVADKTDETSSGNQNEKNNDEQIEQTLKDNVDDQEKTKSI</sequence>
<comment type="subcellular location">
    <subcellularLocation>
        <location evidence="1 6">Nucleus</location>
    </subcellularLocation>
</comment>
<evidence type="ECO:0000256" key="2">
    <source>
        <dbReference type="ARBA" id="ARBA00006075"/>
    </source>
</evidence>
<gene>
    <name evidence="9" type="ORF">DERP_010990</name>
</gene>
<comment type="function">
    <text evidence="6">Plays an important role in the control of DNA replication and the maintenance of replication fork stability.</text>
</comment>
<feature type="region of interest" description="Disordered" evidence="7">
    <location>
        <begin position="127"/>
        <end position="163"/>
    </location>
</feature>
<organism evidence="9 10">
    <name type="scientific">Dermatophagoides pteronyssinus</name>
    <name type="common">European house dust mite</name>
    <dbReference type="NCBI Taxonomy" id="6956"/>
    <lineage>
        <taxon>Eukaryota</taxon>
        <taxon>Metazoa</taxon>
        <taxon>Ecdysozoa</taxon>
        <taxon>Arthropoda</taxon>
        <taxon>Chelicerata</taxon>
        <taxon>Arachnida</taxon>
        <taxon>Acari</taxon>
        <taxon>Acariformes</taxon>
        <taxon>Sarcoptiformes</taxon>
        <taxon>Astigmata</taxon>
        <taxon>Psoroptidia</taxon>
        <taxon>Analgoidea</taxon>
        <taxon>Pyroglyphidae</taxon>
        <taxon>Dermatophagoidinae</taxon>
        <taxon>Dermatophagoides</taxon>
    </lineage>
</organism>
<dbReference type="InterPro" id="IPR012923">
    <property type="entry name" value="Csm3"/>
</dbReference>
<protein>
    <recommendedName>
        <fullName evidence="6">TIMELESS-interacting protein</fullName>
    </recommendedName>
</protein>
<feature type="domain" description="Chromosome segregation in meiosis protein 3" evidence="8">
    <location>
        <begin position="37"/>
        <end position="116"/>
    </location>
</feature>
<comment type="caution">
    <text evidence="9">The sequence shown here is derived from an EMBL/GenBank/DDBJ whole genome shotgun (WGS) entry which is preliminary data.</text>
</comment>
<feature type="compositionally biased region" description="Basic and acidic residues" evidence="7">
    <location>
        <begin position="187"/>
        <end position="196"/>
    </location>
</feature>
<feature type="region of interest" description="Disordered" evidence="7">
    <location>
        <begin position="1"/>
        <end position="21"/>
    </location>
</feature>
<dbReference type="EMBL" id="NJHN03000010">
    <property type="protein sequence ID" value="KAH9426421.1"/>
    <property type="molecule type" value="Genomic_DNA"/>
</dbReference>
<evidence type="ECO:0000256" key="6">
    <source>
        <dbReference type="RuleBase" id="RU366049"/>
    </source>
</evidence>
<proteinExistence type="inferred from homology"/>
<reference evidence="9 10" key="1">
    <citation type="journal article" date="2018" name="J. Allergy Clin. Immunol.">
        <title>High-quality assembly of Dermatophagoides pteronyssinus genome and transcriptome reveals a wide range of novel allergens.</title>
        <authorList>
            <person name="Liu X.Y."/>
            <person name="Yang K.Y."/>
            <person name="Wang M.Q."/>
            <person name="Kwok J.S."/>
            <person name="Zeng X."/>
            <person name="Yang Z."/>
            <person name="Xiao X.J."/>
            <person name="Lau C.P."/>
            <person name="Li Y."/>
            <person name="Huang Z.M."/>
            <person name="Ba J.G."/>
            <person name="Yim A.K."/>
            <person name="Ouyang C.Y."/>
            <person name="Ngai S.M."/>
            <person name="Chan T.F."/>
            <person name="Leung E.L."/>
            <person name="Liu L."/>
            <person name="Liu Z.G."/>
            <person name="Tsui S.K."/>
        </authorList>
    </citation>
    <scope>NUCLEOTIDE SEQUENCE [LARGE SCALE GENOMIC DNA]</scope>
    <source>
        <strain evidence="9">Derp</strain>
    </source>
</reference>
<name>A0ABQ8JUZ4_DERPT</name>
<dbReference type="Pfam" id="PF07962">
    <property type="entry name" value="Swi3"/>
    <property type="match status" value="1"/>
</dbReference>
<evidence type="ECO:0000256" key="3">
    <source>
        <dbReference type="ARBA" id="ARBA00022763"/>
    </source>
</evidence>
<dbReference type="Proteomes" id="UP000887458">
    <property type="component" value="Unassembled WGS sequence"/>
</dbReference>
<feature type="compositionally biased region" description="Polar residues" evidence="7">
    <location>
        <begin position="10"/>
        <end position="21"/>
    </location>
</feature>
<accession>A0ABQ8JUZ4</accession>
<keyword evidence="10" id="KW-1185">Reference proteome</keyword>
<feature type="compositionally biased region" description="Acidic residues" evidence="7">
    <location>
        <begin position="212"/>
        <end position="225"/>
    </location>
</feature>
<feature type="region of interest" description="Disordered" evidence="7">
    <location>
        <begin position="180"/>
        <end position="264"/>
    </location>
</feature>